<dbReference type="EMBL" id="JAVHJL010000005">
    <property type="protein sequence ID" value="KAK6503844.1"/>
    <property type="molecule type" value="Genomic_DNA"/>
</dbReference>
<name>A0AAV9WAC9_9PEZI</name>
<evidence type="ECO:0000313" key="3">
    <source>
        <dbReference type="Proteomes" id="UP001370758"/>
    </source>
</evidence>
<reference evidence="2 3" key="1">
    <citation type="submission" date="2023-08" db="EMBL/GenBank/DDBJ databases">
        <authorList>
            <person name="Palmer J.M."/>
        </authorList>
    </citation>
    <scope>NUCLEOTIDE SEQUENCE [LARGE SCALE GENOMIC DNA]</scope>
    <source>
        <strain evidence="2 3">TWF481</strain>
    </source>
</reference>
<dbReference type="AlphaFoldDB" id="A0AAV9WAC9"/>
<evidence type="ECO:0000256" key="1">
    <source>
        <dbReference type="SAM" id="Phobius"/>
    </source>
</evidence>
<accession>A0AAV9WAC9</accession>
<feature type="transmembrane region" description="Helical" evidence="1">
    <location>
        <begin position="104"/>
        <end position="127"/>
    </location>
</feature>
<sequence length="460" mass="50568">MAHWARQITTILQPAVTSTATEQEQQPASTDQSNIVTIPNSQETASSQTTASVVPPYRYTADKSLTGTCRLTNSTETDPSGLFSNSFKCEKLIPASSVKQNTGAIAAAVVFALLFAATAALLFLFWWRRRRINAAPIPPTFPLKETANNAEVSTLSHQLALERRRVADLQAALLSQSSGQPGGWSSSHPKDDRTVKRSFSSIFLEIRDLAGNYYVSGSSGQVKITAASVTGELKEVLEECISGWEGMLETQKGRVMLVRVIVGELLRRSWVDHEFLGRKTGHAVTVLEREVVRGTNREHAHLWRVQTFLRVLAGMGEEARNAGAQAVADRIYDVLSPFRPRSASGSSSSGKTFLHNLVKRTAELYYELATQNAYYELSPYFSLTREHAGEDEGAVFEYASCDDVEQRWEVGTDAHGREWCAAEGRVVRGFVFPGVLKYGDGRGGGWEEGRIAVFKAQVLA</sequence>
<protein>
    <submittedName>
        <fullName evidence="2">Uncharacterized protein</fullName>
    </submittedName>
</protein>
<keyword evidence="1" id="KW-0812">Transmembrane</keyword>
<keyword evidence="1" id="KW-0472">Membrane</keyword>
<evidence type="ECO:0000313" key="2">
    <source>
        <dbReference type="EMBL" id="KAK6503844.1"/>
    </source>
</evidence>
<keyword evidence="3" id="KW-1185">Reference proteome</keyword>
<keyword evidence="1" id="KW-1133">Transmembrane helix</keyword>
<proteinExistence type="predicted"/>
<dbReference type="Proteomes" id="UP001370758">
    <property type="component" value="Unassembled WGS sequence"/>
</dbReference>
<organism evidence="2 3">
    <name type="scientific">Arthrobotrys musiformis</name>
    <dbReference type="NCBI Taxonomy" id="47236"/>
    <lineage>
        <taxon>Eukaryota</taxon>
        <taxon>Fungi</taxon>
        <taxon>Dikarya</taxon>
        <taxon>Ascomycota</taxon>
        <taxon>Pezizomycotina</taxon>
        <taxon>Orbiliomycetes</taxon>
        <taxon>Orbiliales</taxon>
        <taxon>Orbiliaceae</taxon>
        <taxon>Arthrobotrys</taxon>
    </lineage>
</organism>
<gene>
    <name evidence="2" type="ORF">TWF481_008850</name>
</gene>
<comment type="caution">
    <text evidence="2">The sequence shown here is derived from an EMBL/GenBank/DDBJ whole genome shotgun (WGS) entry which is preliminary data.</text>
</comment>